<keyword evidence="1" id="KW-0472">Membrane</keyword>
<evidence type="ECO:0000313" key="2">
    <source>
        <dbReference type="EMBL" id="CAE80696.1"/>
    </source>
</evidence>
<dbReference type="EMBL" id="BX842654">
    <property type="protein sequence ID" value="CAE80696.1"/>
    <property type="molecule type" value="Genomic_DNA"/>
</dbReference>
<dbReference type="KEGG" id="bba:Bd2918"/>
<name>Q6MJ65_BDEBA</name>
<evidence type="ECO:0008006" key="4">
    <source>
        <dbReference type="Google" id="ProtNLM"/>
    </source>
</evidence>
<accession>Q6MJ65</accession>
<dbReference type="AlphaFoldDB" id="Q6MJ65"/>
<protein>
    <recommendedName>
        <fullName evidence="4">DUF992 domain-containing protein</fullName>
    </recommendedName>
</protein>
<sequence length="223" mass="23987">MEKRRCLPVKICVSSDSLPSFANYFRIENSGQFIVRNKEEESMKKLILFLAIGLTGAFAQANTDAVTMDNDASIMGNRLWGCGMTFKGTSKGIKVIVGHFKTVAYGTLHCKSIKGTHYRQDVMVTIGHHWIGATAGIGYFKLKGASSEISLFNSSPEVILGKYLVAQGEAAIIGGVGAFTAVKVGLPQLAMNISLQLLKGIGVQVGVDKLYIEAISEPEVTPI</sequence>
<feature type="transmembrane region" description="Helical" evidence="1">
    <location>
        <begin position="46"/>
        <end position="63"/>
    </location>
</feature>
<evidence type="ECO:0000256" key="1">
    <source>
        <dbReference type="SAM" id="Phobius"/>
    </source>
</evidence>
<keyword evidence="1" id="KW-1133">Transmembrane helix</keyword>
<organism evidence="2 3">
    <name type="scientific">Bdellovibrio bacteriovorus (strain ATCC 15356 / DSM 50701 / NCIMB 9529 / HD100)</name>
    <dbReference type="NCBI Taxonomy" id="264462"/>
    <lineage>
        <taxon>Bacteria</taxon>
        <taxon>Pseudomonadati</taxon>
        <taxon>Bdellovibrionota</taxon>
        <taxon>Bdellovibrionia</taxon>
        <taxon>Bdellovibrionales</taxon>
        <taxon>Pseudobdellovibrionaceae</taxon>
        <taxon>Bdellovibrio</taxon>
    </lineage>
</organism>
<reference evidence="2 3" key="1">
    <citation type="journal article" date="2004" name="Science">
        <title>A predator unmasked: life cycle of Bdellovibrio bacteriovorus from a genomic perspective.</title>
        <authorList>
            <person name="Rendulic S."/>
            <person name="Jagtap P."/>
            <person name="Rosinus A."/>
            <person name="Eppinger M."/>
            <person name="Baar C."/>
            <person name="Lanz C."/>
            <person name="Keller H."/>
            <person name="Lambert C."/>
            <person name="Evans K.J."/>
            <person name="Goesmann A."/>
            <person name="Meyer F."/>
            <person name="Sockett R.E."/>
            <person name="Schuster S.C."/>
        </authorList>
    </citation>
    <scope>NUCLEOTIDE SEQUENCE [LARGE SCALE GENOMIC DNA]</scope>
    <source>
        <strain evidence="3">ATCC 15356 / DSM 50701 / NCIMB 9529 / HD100</strain>
    </source>
</reference>
<keyword evidence="1" id="KW-0812">Transmembrane</keyword>
<evidence type="ECO:0000313" key="3">
    <source>
        <dbReference type="Proteomes" id="UP000008080"/>
    </source>
</evidence>
<proteinExistence type="predicted"/>
<dbReference type="HOGENOM" id="CLU_1238196_0_0_7"/>
<gene>
    <name evidence="2" type="ordered locus">Bd2918</name>
</gene>
<dbReference type="Proteomes" id="UP000008080">
    <property type="component" value="Chromosome"/>
</dbReference>
<keyword evidence="3" id="KW-1185">Reference proteome</keyword>